<reference evidence="2 3" key="1">
    <citation type="submission" date="2019-02" db="EMBL/GenBank/DDBJ databases">
        <title>Jishengella sp. nov., isolated from a root of Zingiber montanum.</title>
        <authorList>
            <person name="Kuncharoen N."/>
            <person name="Kudo T."/>
            <person name="Masahiro Y."/>
            <person name="Ohkuma M."/>
            <person name="Tanasupawat S."/>
        </authorList>
    </citation>
    <scope>NUCLEOTIDE SEQUENCE [LARGE SCALE GENOMIC DNA]</scope>
    <source>
        <strain evidence="2 3">PLAI 1-1</strain>
    </source>
</reference>
<evidence type="ECO:0000313" key="2">
    <source>
        <dbReference type="EMBL" id="TCB95415.1"/>
    </source>
</evidence>
<protein>
    <submittedName>
        <fullName evidence="2">Uncharacterized protein</fullName>
    </submittedName>
</protein>
<evidence type="ECO:0000313" key="3">
    <source>
        <dbReference type="Proteomes" id="UP000292274"/>
    </source>
</evidence>
<proteinExistence type="predicted"/>
<name>A0A4V2LW73_9ACTN</name>
<sequence>MSGAGGGQWPAGLTPEQRRRRARIAAHVSWANTADRAARTAAGTRAMCSIGAQSFTFMTFLQ</sequence>
<dbReference type="Proteomes" id="UP000292274">
    <property type="component" value="Unassembled WGS sequence"/>
</dbReference>
<gene>
    <name evidence="2" type="ORF">E0H26_19670</name>
</gene>
<comment type="caution">
    <text evidence="2">The sequence shown here is derived from an EMBL/GenBank/DDBJ whole genome shotgun (WGS) entry which is preliminary data.</text>
</comment>
<feature type="region of interest" description="Disordered" evidence="1">
    <location>
        <begin position="1"/>
        <end position="20"/>
    </location>
</feature>
<organism evidence="2 3">
    <name type="scientific">Micromonospora zingiberis</name>
    <dbReference type="NCBI Taxonomy" id="2053011"/>
    <lineage>
        <taxon>Bacteria</taxon>
        <taxon>Bacillati</taxon>
        <taxon>Actinomycetota</taxon>
        <taxon>Actinomycetes</taxon>
        <taxon>Micromonosporales</taxon>
        <taxon>Micromonosporaceae</taxon>
        <taxon>Micromonospora</taxon>
    </lineage>
</organism>
<accession>A0A4V2LW73</accession>
<keyword evidence="3" id="KW-1185">Reference proteome</keyword>
<evidence type="ECO:0000256" key="1">
    <source>
        <dbReference type="SAM" id="MobiDB-lite"/>
    </source>
</evidence>
<dbReference type="EMBL" id="SJJR01000014">
    <property type="protein sequence ID" value="TCB95415.1"/>
    <property type="molecule type" value="Genomic_DNA"/>
</dbReference>
<dbReference type="AlphaFoldDB" id="A0A4V2LW73"/>